<protein>
    <submittedName>
        <fullName evidence="5">GntR family transcriptional regulator</fullName>
    </submittedName>
</protein>
<dbReference type="SUPFAM" id="SSF46785">
    <property type="entry name" value="Winged helix' DNA-binding domain"/>
    <property type="match status" value="1"/>
</dbReference>
<dbReference type="InterPro" id="IPR000524">
    <property type="entry name" value="Tscrpt_reg_HTH_GntR"/>
</dbReference>
<dbReference type="PANTHER" id="PTHR43537">
    <property type="entry name" value="TRANSCRIPTIONAL REGULATOR, GNTR FAMILY"/>
    <property type="match status" value="1"/>
</dbReference>
<evidence type="ECO:0000256" key="1">
    <source>
        <dbReference type="ARBA" id="ARBA00023015"/>
    </source>
</evidence>
<evidence type="ECO:0000313" key="6">
    <source>
        <dbReference type="Proteomes" id="UP001501353"/>
    </source>
</evidence>
<keyword evidence="6" id="KW-1185">Reference proteome</keyword>
<dbReference type="Pfam" id="PF00392">
    <property type="entry name" value="GntR"/>
    <property type="match status" value="1"/>
</dbReference>
<proteinExistence type="predicted"/>
<evidence type="ECO:0000313" key="5">
    <source>
        <dbReference type="EMBL" id="GAA4011876.1"/>
    </source>
</evidence>
<comment type="caution">
    <text evidence="5">The sequence shown here is derived from an EMBL/GenBank/DDBJ whole genome shotgun (WGS) entry which is preliminary data.</text>
</comment>
<dbReference type="InterPro" id="IPR011711">
    <property type="entry name" value="GntR_C"/>
</dbReference>
<feature type="domain" description="HTH gntR-type" evidence="4">
    <location>
        <begin position="18"/>
        <end position="85"/>
    </location>
</feature>
<keyword evidence="1" id="KW-0805">Transcription regulation</keyword>
<reference evidence="6" key="1">
    <citation type="journal article" date="2019" name="Int. J. Syst. Evol. Microbiol.">
        <title>The Global Catalogue of Microorganisms (GCM) 10K type strain sequencing project: providing services to taxonomists for standard genome sequencing and annotation.</title>
        <authorList>
            <consortium name="The Broad Institute Genomics Platform"/>
            <consortium name="The Broad Institute Genome Sequencing Center for Infectious Disease"/>
            <person name="Wu L."/>
            <person name="Ma J."/>
        </authorList>
    </citation>
    <scope>NUCLEOTIDE SEQUENCE [LARGE SCALE GENOMIC DNA]</scope>
    <source>
        <strain evidence="6">JCM 16673</strain>
    </source>
</reference>
<dbReference type="SMART" id="SM00895">
    <property type="entry name" value="FCD"/>
    <property type="match status" value="1"/>
</dbReference>
<dbReference type="PANTHER" id="PTHR43537:SF49">
    <property type="entry name" value="TRANSCRIPTIONAL REGULATORY PROTEIN"/>
    <property type="match status" value="1"/>
</dbReference>
<dbReference type="InterPro" id="IPR008920">
    <property type="entry name" value="TF_FadR/GntR_C"/>
</dbReference>
<organism evidence="5 6">
    <name type="scientific">Actimicrobium antarcticum</name>
    <dbReference type="NCBI Taxonomy" id="1051899"/>
    <lineage>
        <taxon>Bacteria</taxon>
        <taxon>Pseudomonadati</taxon>
        <taxon>Pseudomonadota</taxon>
        <taxon>Betaproteobacteria</taxon>
        <taxon>Burkholderiales</taxon>
        <taxon>Oxalobacteraceae</taxon>
        <taxon>Actimicrobium</taxon>
    </lineage>
</organism>
<dbReference type="InterPro" id="IPR036390">
    <property type="entry name" value="WH_DNA-bd_sf"/>
</dbReference>
<keyword evidence="3" id="KW-0804">Transcription</keyword>
<dbReference type="SUPFAM" id="SSF48008">
    <property type="entry name" value="GntR ligand-binding domain-like"/>
    <property type="match status" value="1"/>
</dbReference>
<dbReference type="PROSITE" id="PS50949">
    <property type="entry name" value="HTH_GNTR"/>
    <property type="match status" value="1"/>
</dbReference>
<accession>A0ABP7SHI2</accession>
<dbReference type="SMART" id="SM00345">
    <property type="entry name" value="HTH_GNTR"/>
    <property type="match status" value="1"/>
</dbReference>
<gene>
    <name evidence="5" type="ORF">GCM10022212_01570</name>
</gene>
<dbReference type="InterPro" id="IPR036388">
    <property type="entry name" value="WH-like_DNA-bd_sf"/>
</dbReference>
<evidence type="ECO:0000256" key="2">
    <source>
        <dbReference type="ARBA" id="ARBA00023125"/>
    </source>
</evidence>
<keyword evidence="2" id="KW-0238">DNA-binding</keyword>
<dbReference type="Pfam" id="PF07729">
    <property type="entry name" value="FCD"/>
    <property type="match status" value="1"/>
</dbReference>
<dbReference type="Proteomes" id="UP001501353">
    <property type="component" value="Unassembled WGS sequence"/>
</dbReference>
<evidence type="ECO:0000256" key="3">
    <source>
        <dbReference type="ARBA" id="ARBA00023163"/>
    </source>
</evidence>
<dbReference type="EMBL" id="BAAAZE010000001">
    <property type="protein sequence ID" value="GAA4011876.1"/>
    <property type="molecule type" value="Genomic_DNA"/>
</dbReference>
<name>A0ABP7SHI2_9BURK</name>
<dbReference type="Gene3D" id="1.10.10.10">
    <property type="entry name" value="Winged helix-like DNA-binding domain superfamily/Winged helix DNA-binding domain"/>
    <property type="match status" value="1"/>
</dbReference>
<sequence>MQNRLKPESLDIKDIDTASQVRKTVETLEEDIAFGYMHPRERLVEDELLERFGLKRHVVRQVLAELEQMGLVERKKNVGALVKSYTVKEVVDLYIVRDILETNCARQITLPVPPEKLVVLEDIQRQHDAAVIASNLHVAFRMNLAFHKALFALSNNAALTELIELAAQRTHVIRSLTIVVPQILEQSRQDHHQMIDALRNGNQDRLMELCRGHLLPSRDAYIEQHRRLAYFDERAGLKPQPDNSPRS</sequence>
<evidence type="ECO:0000259" key="4">
    <source>
        <dbReference type="PROSITE" id="PS50949"/>
    </source>
</evidence>
<dbReference type="RefSeq" id="WP_344761293.1">
    <property type="nucleotide sequence ID" value="NZ_BAAAZE010000001.1"/>
</dbReference>
<dbReference type="Gene3D" id="1.20.120.530">
    <property type="entry name" value="GntR ligand-binding domain-like"/>
    <property type="match status" value="1"/>
</dbReference>